<dbReference type="STRING" id="1798374.A2Z33_07205"/>
<evidence type="ECO:0000313" key="3">
    <source>
        <dbReference type="Proteomes" id="UP000178448"/>
    </source>
</evidence>
<organism evidence="2 3">
    <name type="scientific">Candidatus Gottesmanbacteria bacterium RBG_16_52_11</name>
    <dbReference type="NCBI Taxonomy" id="1798374"/>
    <lineage>
        <taxon>Bacteria</taxon>
        <taxon>Candidatus Gottesmaniibacteriota</taxon>
    </lineage>
</organism>
<sequence length="351" mass="39642">MSTLTEAAYFTRRGINVAIIVLIVYIILRIFWGVTVSIFMFLFPPKPPPPNHRFGVLPRLKFPEVASPSGQLTFRLETIEGSVPPASGSAVVYFMPKALANFNGLPRAQKFAEEFQFSPEPTQETKTVFRFRDPEFPFRQLRYDIVAHNFILRYAYEQDTGLFSENNLSSGESAEAQTLNLLQQEGLFVDEYKKSPIKISFHKLVGNTLLPAPSQSQANAVRVDIFRNPVGGFPVYTPQPEVGPVSALYSGSSNPRKRILQFSYTYWPIDTKAVGTYRLKTSDQAWQDLKSGNGYIPKYPQNTTIVVRQVKIGYYDSIEEQSYLQPIFVFEGDEGFVGYVQAVAAPWVKTD</sequence>
<feature type="transmembrane region" description="Helical" evidence="1">
    <location>
        <begin position="15"/>
        <end position="43"/>
    </location>
</feature>
<gene>
    <name evidence="2" type="ORF">A2Z33_07205</name>
</gene>
<evidence type="ECO:0000313" key="2">
    <source>
        <dbReference type="EMBL" id="OGG05041.1"/>
    </source>
</evidence>
<accession>A0A1F5YXY7</accession>
<keyword evidence="1" id="KW-0812">Transmembrane</keyword>
<proteinExistence type="predicted"/>
<dbReference type="Proteomes" id="UP000178448">
    <property type="component" value="Unassembled WGS sequence"/>
</dbReference>
<comment type="caution">
    <text evidence="2">The sequence shown here is derived from an EMBL/GenBank/DDBJ whole genome shotgun (WGS) entry which is preliminary data.</text>
</comment>
<keyword evidence="1" id="KW-0472">Membrane</keyword>
<name>A0A1F5YXY7_9BACT</name>
<dbReference type="EMBL" id="MFJD01000001">
    <property type="protein sequence ID" value="OGG05041.1"/>
    <property type="molecule type" value="Genomic_DNA"/>
</dbReference>
<evidence type="ECO:0000256" key="1">
    <source>
        <dbReference type="SAM" id="Phobius"/>
    </source>
</evidence>
<keyword evidence="1" id="KW-1133">Transmembrane helix</keyword>
<dbReference type="AlphaFoldDB" id="A0A1F5YXY7"/>
<protein>
    <submittedName>
        <fullName evidence="2">Uncharacterized protein</fullName>
    </submittedName>
</protein>
<reference evidence="2 3" key="1">
    <citation type="journal article" date="2016" name="Nat. Commun.">
        <title>Thousands of microbial genomes shed light on interconnected biogeochemical processes in an aquifer system.</title>
        <authorList>
            <person name="Anantharaman K."/>
            <person name="Brown C.T."/>
            <person name="Hug L.A."/>
            <person name="Sharon I."/>
            <person name="Castelle C.J."/>
            <person name="Probst A.J."/>
            <person name="Thomas B.C."/>
            <person name="Singh A."/>
            <person name="Wilkins M.J."/>
            <person name="Karaoz U."/>
            <person name="Brodie E.L."/>
            <person name="Williams K.H."/>
            <person name="Hubbard S.S."/>
            <person name="Banfield J.F."/>
        </authorList>
    </citation>
    <scope>NUCLEOTIDE SEQUENCE [LARGE SCALE GENOMIC DNA]</scope>
</reference>